<dbReference type="InterPro" id="IPR036397">
    <property type="entry name" value="RNaseH_sf"/>
</dbReference>
<protein>
    <submittedName>
        <fullName evidence="2">Reverse transcriptase-like protein</fullName>
    </submittedName>
</protein>
<dbReference type="Pfam" id="PF13456">
    <property type="entry name" value="RVT_3"/>
    <property type="match status" value="1"/>
</dbReference>
<comment type="caution">
    <text evidence="2">The sequence shown here is derived from an EMBL/GenBank/DDBJ whole genome shotgun (WGS) entry which is preliminary data.</text>
</comment>
<accession>A0ABT4X302</accession>
<organism evidence="2 3">
    <name type="scientific">Bacillus changyiensis</name>
    <dbReference type="NCBI Taxonomy" id="3004103"/>
    <lineage>
        <taxon>Bacteria</taxon>
        <taxon>Bacillati</taxon>
        <taxon>Bacillota</taxon>
        <taxon>Bacilli</taxon>
        <taxon>Bacillales</taxon>
        <taxon>Bacillaceae</taxon>
        <taxon>Bacillus</taxon>
    </lineage>
</organism>
<dbReference type="InterPro" id="IPR012337">
    <property type="entry name" value="RNaseH-like_sf"/>
</dbReference>
<dbReference type="InterPro" id="IPR002156">
    <property type="entry name" value="RNaseH_domain"/>
</dbReference>
<evidence type="ECO:0000313" key="2">
    <source>
        <dbReference type="EMBL" id="MDA7025777.1"/>
    </source>
</evidence>
<dbReference type="SUPFAM" id="SSF53098">
    <property type="entry name" value="Ribonuclease H-like"/>
    <property type="match status" value="1"/>
</dbReference>
<dbReference type="Gene3D" id="3.30.420.10">
    <property type="entry name" value="Ribonuclease H-like superfamily/Ribonuclease H"/>
    <property type="match status" value="1"/>
</dbReference>
<keyword evidence="3" id="KW-1185">Reference proteome</keyword>
<reference evidence="2 3" key="1">
    <citation type="submission" date="2023-01" db="EMBL/GenBank/DDBJ databases">
        <title>Bacillus changyiensis sp. nov., isolated from a coastal deposit.</title>
        <authorList>
            <person name="Xiao G."/>
            <person name="Lai Q."/>
            <person name="Hu Z."/>
            <person name="Shao Z."/>
        </authorList>
    </citation>
    <scope>NUCLEOTIDE SEQUENCE [LARGE SCALE GENOMIC DNA]</scope>
    <source>
        <strain evidence="2 3">CLL-7-23</strain>
    </source>
</reference>
<sequence>MDGSYKKQPKKYSYGLLLILPDGKQIKGFGSDNEKDALDSHNIAGILLGVMVAIDKAIELKFENIHIHHDYEGVTKWANGEWRAISFVAQQYREFIDEKQEQINISFERVRGCSNNNISISCSNERK</sequence>
<evidence type="ECO:0000313" key="3">
    <source>
        <dbReference type="Proteomes" id="UP001211894"/>
    </source>
</evidence>
<name>A0ABT4X302_9BACI</name>
<feature type="domain" description="RNase H type-1" evidence="1">
    <location>
        <begin position="2"/>
        <end position="99"/>
    </location>
</feature>
<dbReference type="EMBL" id="JAQKAB010000002">
    <property type="protein sequence ID" value="MDA7025777.1"/>
    <property type="molecule type" value="Genomic_DNA"/>
</dbReference>
<proteinExistence type="predicted"/>
<evidence type="ECO:0000259" key="1">
    <source>
        <dbReference type="Pfam" id="PF13456"/>
    </source>
</evidence>
<dbReference type="Proteomes" id="UP001211894">
    <property type="component" value="Unassembled WGS sequence"/>
</dbReference>
<gene>
    <name evidence="2" type="ORF">PJ311_04025</name>
</gene>